<gene>
    <name evidence="5" type="ORF">GA0074695_3993</name>
</gene>
<dbReference type="InterPro" id="IPR028082">
    <property type="entry name" value="Peripla_BP_I"/>
</dbReference>
<dbReference type="PANTHER" id="PTHR30146">
    <property type="entry name" value="LACI-RELATED TRANSCRIPTIONAL REPRESSOR"/>
    <property type="match status" value="1"/>
</dbReference>
<dbReference type="CDD" id="cd01392">
    <property type="entry name" value="HTH_LacI"/>
    <property type="match status" value="1"/>
</dbReference>
<dbReference type="Proteomes" id="UP000198242">
    <property type="component" value="Chromosome I"/>
</dbReference>
<dbReference type="SMART" id="SM00354">
    <property type="entry name" value="HTH_LACI"/>
    <property type="match status" value="1"/>
</dbReference>
<dbReference type="InterPro" id="IPR000843">
    <property type="entry name" value="HTH_LacI"/>
</dbReference>
<dbReference type="SUPFAM" id="SSF47413">
    <property type="entry name" value="lambda repressor-like DNA-binding domains"/>
    <property type="match status" value="1"/>
</dbReference>
<accession>A0A1C4Y9Q5</accession>
<proteinExistence type="predicted"/>
<dbReference type="PANTHER" id="PTHR30146:SF155">
    <property type="entry name" value="ALANINE RACEMASE"/>
    <property type="match status" value="1"/>
</dbReference>
<dbReference type="PROSITE" id="PS00356">
    <property type="entry name" value="HTH_LACI_1"/>
    <property type="match status" value="1"/>
</dbReference>
<dbReference type="InterPro" id="IPR046335">
    <property type="entry name" value="LacI/GalR-like_sensor"/>
</dbReference>
<dbReference type="PROSITE" id="PS50932">
    <property type="entry name" value="HTH_LACI_2"/>
    <property type="match status" value="1"/>
</dbReference>
<keyword evidence="3" id="KW-0804">Transcription</keyword>
<evidence type="ECO:0000259" key="4">
    <source>
        <dbReference type="PROSITE" id="PS50932"/>
    </source>
</evidence>
<protein>
    <submittedName>
        <fullName evidence="5">DNA-binding transcriptional regulator, LacI/PurR family</fullName>
    </submittedName>
</protein>
<name>A0A1C4Y9Q5_MICVI</name>
<dbReference type="EMBL" id="LT607411">
    <property type="protein sequence ID" value="SCF17444.1"/>
    <property type="molecule type" value="Genomic_DNA"/>
</dbReference>
<evidence type="ECO:0000313" key="5">
    <source>
        <dbReference type="EMBL" id="SCF17444.1"/>
    </source>
</evidence>
<dbReference type="CDD" id="cd06267">
    <property type="entry name" value="PBP1_LacI_sugar_binding-like"/>
    <property type="match status" value="1"/>
</dbReference>
<dbReference type="Pfam" id="PF13377">
    <property type="entry name" value="Peripla_BP_3"/>
    <property type="match status" value="1"/>
</dbReference>
<dbReference type="InterPro" id="IPR010982">
    <property type="entry name" value="Lambda_DNA-bd_dom_sf"/>
</dbReference>
<dbReference type="Gene3D" id="3.40.50.2300">
    <property type="match status" value="2"/>
</dbReference>
<evidence type="ECO:0000256" key="3">
    <source>
        <dbReference type="ARBA" id="ARBA00023163"/>
    </source>
</evidence>
<dbReference type="OrthoDB" id="1938857at2"/>
<evidence type="ECO:0000313" key="6">
    <source>
        <dbReference type="Proteomes" id="UP000198242"/>
    </source>
</evidence>
<reference evidence="6" key="1">
    <citation type="submission" date="2016-06" db="EMBL/GenBank/DDBJ databases">
        <authorList>
            <person name="Varghese N."/>
            <person name="Submissions Spin"/>
        </authorList>
    </citation>
    <scope>NUCLEOTIDE SEQUENCE [LARGE SCALE GENOMIC DNA]</scope>
    <source>
        <strain evidence="6">DSM 43909</strain>
    </source>
</reference>
<dbReference type="RefSeq" id="WP_089007601.1">
    <property type="nucleotide sequence ID" value="NZ_LT607411.1"/>
</dbReference>
<dbReference type="SUPFAM" id="SSF53822">
    <property type="entry name" value="Periplasmic binding protein-like I"/>
    <property type="match status" value="1"/>
</dbReference>
<keyword evidence="6" id="KW-1185">Reference proteome</keyword>
<keyword evidence="2 5" id="KW-0238">DNA-binding</keyword>
<keyword evidence="1" id="KW-0805">Transcription regulation</keyword>
<dbReference type="Pfam" id="PF00356">
    <property type="entry name" value="LacI"/>
    <property type="match status" value="1"/>
</dbReference>
<evidence type="ECO:0000256" key="2">
    <source>
        <dbReference type="ARBA" id="ARBA00023125"/>
    </source>
</evidence>
<feature type="domain" description="HTH lacI-type" evidence="4">
    <location>
        <begin position="7"/>
        <end position="61"/>
    </location>
</feature>
<sequence>MVRQRRPTITDVARAAGVSKGAVSFALNGRPGVAEETRQRILAAAKELGWTPSHRARALSASRAFAVGLVLARPPELLGVDPFFPAFIAGVERVLAERNQALVLQVVTSQRAEEDGYRRLAADGRVDGVFLLDLRVADPRIALLKQLRLPAVTLGRPDVASPFPAVLVDDRPGITAAVSHLVELGHRHVAHVAGPEHFLHGAARRDAWEGALRAAGLPPGPCVPSDFSAAGGARATRQLLDLADPPSAIIYANDLMAMAGMAVARERGIDVPGGLSVTGFDDTELAAHLSPALTSVRTDPSGWGGVAARTLLDLIDGDGVADVEMPPAQLVVRASTAAPPPTPHQAP</sequence>
<evidence type="ECO:0000256" key="1">
    <source>
        <dbReference type="ARBA" id="ARBA00023015"/>
    </source>
</evidence>
<dbReference type="GO" id="GO:0000976">
    <property type="term" value="F:transcription cis-regulatory region binding"/>
    <property type="evidence" value="ECO:0007669"/>
    <property type="project" value="TreeGrafter"/>
</dbReference>
<organism evidence="5 6">
    <name type="scientific">Micromonospora viridifaciens</name>
    <dbReference type="NCBI Taxonomy" id="1881"/>
    <lineage>
        <taxon>Bacteria</taxon>
        <taxon>Bacillati</taxon>
        <taxon>Actinomycetota</taxon>
        <taxon>Actinomycetes</taxon>
        <taxon>Micromonosporales</taxon>
        <taxon>Micromonosporaceae</taxon>
        <taxon>Micromonospora</taxon>
    </lineage>
</organism>
<dbReference type="Gene3D" id="1.10.260.40">
    <property type="entry name" value="lambda repressor-like DNA-binding domains"/>
    <property type="match status" value="1"/>
</dbReference>
<dbReference type="GO" id="GO:0003700">
    <property type="term" value="F:DNA-binding transcription factor activity"/>
    <property type="evidence" value="ECO:0007669"/>
    <property type="project" value="TreeGrafter"/>
</dbReference>
<dbReference type="AlphaFoldDB" id="A0A1C4Y9Q5"/>